<dbReference type="InterPro" id="IPR050679">
    <property type="entry name" value="Bact_HTH_transcr_reg"/>
</dbReference>
<dbReference type="GO" id="GO:0003700">
    <property type="term" value="F:DNA-binding transcription factor activity"/>
    <property type="evidence" value="ECO:0007669"/>
    <property type="project" value="InterPro"/>
</dbReference>
<keyword evidence="6" id="KW-1185">Reference proteome</keyword>
<dbReference type="GO" id="GO:0003677">
    <property type="term" value="F:DNA binding"/>
    <property type="evidence" value="ECO:0007669"/>
    <property type="project" value="UniProtKB-KW"/>
</dbReference>
<dbReference type="Gene3D" id="3.40.1410.10">
    <property type="entry name" value="Chorismate lyase-like"/>
    <property type="match status" value="1"/>
</dbReference>
<proteinExistence type="predicted"/>
<dbReference type="OrthoDB" id="9794015at2"/>
<dbReference type="RefSeq" id="WP_149756895.1">
    <property type="nucleotide sequence ID" value="NZ_FOMS01000010.1"/>
</dbReference>
<accession>A0A1I2AXT1</accession>
<dbReference type="InterPro" id="IPR028978">
    <property type="entry name" value="Chorismate_lyase_/UTRA_dom_sf"/>
</dbReference>
<dbReference type="InterPro" id="IPR036388">
    <property type="entry name" value="WH-like_DNA-bd_sf"/>
</dbReference>
<dbReference type="Pfam" id="PF07702">
    <property type="entry name" value="UTRA"/>
    <property type="match status" value="1"/>
</dbReference>
<keyword evidence="2" id="KW-0238">DNA-binding</keyword>
<dbReference type="PROSITE" id="PS50949">
    <property type="entry name" value="HTH_GNTR"/>
    <property type="match status" value="1"/>
</dbReference>
<dbReference type="PANTHER" id="PTHR44846:SF1">
    <property type="entry name" value="MANNOSYL-D-GLYCERATE TRANSPORT_METABOLISM SYSTEM REPRESSOR MNGR-RELATED"/>
    <property type="match status" value="1"/>
</dbReference>
<evidence type="ECO:0000256" key="2">
    <source>
        <dbReference type="ARBA" id="ARBA00023125"/>
    </source>
</evidence>
<protein>
    <submittedName>
        <fullName evidence="5">Transcriptional regulator, GntR family</fullName>
    </submittedName>
</protein>
<dbReference type="SMART" id="SM00866">
    <property type="entry name" value="UTRA"/>
    <property type="match status" value="1"/>
</dbReference>
<dbReference type="GO" id="GO:0045892">
    <property type="term" value="P:negative regulation of DNA-templated transcription"/>
    <property type="evidence" value="ECO:0007669"/>
    <property type="project" value="TreeGrafter"/>
</dbReference>
<dbReference type="PANTHER" id="PTHR44846">
    <property type="entry name" value="MANNOSYL-D-GLYCERATE TRANSPORT/METABOLISM SYSTEM REPRESSOR MNGR-RELATED"/>
    <property type="match status" value="1"/>
</dbReference>
<dbReference type="InterPro" id="IPR000524">
    <property type="entry name" value="Tscrpt_reg_HTH_GntR"/>
</dbReference>
<reference evidence="5 6" key="1">
    <citation type="submission" date="2016-10" db="EMBL/GenBank/DDBJ databases">
        <authorList>
            <person name="Varghese N."/>
            <person name="Submissions S."/>
        </authorList>
    </citation>
    <scope>NUCLEOTIDE SEQUENCE [LARGE SCALE GENOMIC DNA]</scope>
    <source>
        <strain evidence="6">YIM D21,KCTC 23444,ACCC 10710</strain>
    </source>
</reference>
<gene>
    <name evidence="5" type="ORF">SAMN04515678_110107</name>
</gene>
<dbReference type="SMART" id="SM00345">
    <property type="entry name" value="HTH_GNTR"/>
    <property type="match status" value="1"/>
</dbReference>
<dbReference type="EMBL" id="FOMS01000010">
    <property type="protein sequence ID" value="SFE48626.1"/>
    <property type="molecule type" value="Genomic_DNA"/>
</dbReference>
<organism evidence="5 6">
    <name type="scientific">Roseivivax sediminis</name>
    <dbReference type="NCBI Taxonomy" id="936889"/>
    <lineage>
        <taxon>Bacteria</taxon>
        <taxon>Pseudomonadati</taxon>
        <taxon>Pseudomonadota</taxon>
        <taxon>Alphaproteobacteria</taxon>
        <taxon>Rhodobacterales</taxon>
        <taxon>Roseobacteraceae</taxon>
        <taxon>Roseivivax</taxon>
    </lineage>
</organism>
<dbReference type="InterPro" id="IPR036390">
    <property type="entry name" value="WH_DNA-bd_sf"/>
</dbReference>
<evidence type="ECO:0000256" key="1">
    <source>
        <dbReference type="ARBA" id="ARBA00023015"/>
    </source>
</evidence>
<keyword evidence="3" id="KW-0804">Transcription</keyword>
<dbReference type="SUPFAM" id="SSF46785">
    <property type="entry name" value="Winged helix' DNA-binding domain"/>
    <property type="match status" value="1"/>
</dbReference>
<dbReference type="SUPFAM" id="SSF64288">
    <property type="entry name" value="Chorismate lyase-like"/>
    <property type="match status" value="1"/>
</dbReference>
<evidence type="ECO:0000256" key="3">
    <source>
        <dbReference type="ARBA" id="ARBA00023163"/>
    </source>
</evidence>
<evidence type="ECO:0000313" key="5">
    <source>
        <dbReference type="EMBL" id="SFE48626.1"/>
    </source>
</evidence>
<keyword evidence="1" id="KW-0805">Transcription regulation</keyword>
<dbReference type="Pfam" id="PF00392">
    <property type="entry name" value="GntR"/>
    <property type="match status" value="1"/>
</dbReference>
<dbReference type="CDD" id="cd07377">
    <property type="entry name" value="WHTH_GntR"/>
    <property type="match status" value="1"/>
</dbReference>
<sequence>MADRHALPLYVQLSELLIREIRAGRYAEGERLPPEREMAAALGTSVGTLRKALADLTDKGLLERRHGSGNYVRRGAETPSVYAFFRVELLEGGAGLPRADLLALDRCPAAEAPTAFGPAPHVFRIRRLRSLNRVPAVLEEIWLDGAHAADIGATELSESLYLFYRERLGLWISRVEDRLTMGAVPEWAPPTFGCAAGAATLLATRRGWAKSGALAEISRNWIDTRVAAYVSRHG</sequence>
<dbReference type="Proteomes" id="UP000325289">
    <property type="component" value="Unassembled WGS sequence"/>
</dbReference>
<dbReference type="AlphaFoldDB" id="A0A1I2AXT1"/>
<dbReference type="InterPro" id="IPR011663">
    <property type="entry name" value="UTRA"/>
</dbReference>
<evidence type="ECO:0000313" key="6">
    <source>
        <dbReference type="Proteomes" id="UP000325289"/>
    </source>
</evidence>
<name>A0A1I2AXT1_9RHOB</name>
<feature type="domain" description="HTH gntR-type" evidence="4">
    <location>
        <begin position="7"/>
        <end position="75"/>
    </location>
</feature>
<dbReference type="Gene3D" id="1.10.10.10">
    <property type="entry name" value="Winged helix-like DNA-binding domain superfamily/Winged helix DNA-binding domain"/>
    <property type="match status" value="1"/>
</dbReference>
<evidence type="ECO:0000259" key="4">
    <source>
        <dbReference type="PROSITE" id="PS50949"/>
    </source>
</evidence>